<dbReference type="InterPro" id="IPR044153">
    <property type="entry name" value="PIN_Pae0151-like"/>
</dbReference>
<dbReference type="RefSeq" id="WP_049724813.1">
    <property type="nucleotide sequence ID" value="NZ_CP012154.1"/>
</dbReference>
<dbReference type="HAMAP" id="MF_00265">
    <property type="entry name" value="VapC_Nob1"/>
    <property type="match status" value="1"/>
</dbReference>
<feature type="binding site" evidence="6">
    <location>
        <position position="6"/>
    </location>
    <ligand>
        <name>Mg(2+)</name>
        <dbReference type="ChEBI" id="CHEBI:18420"/>
    </ligand>
</feature>
<comment type="cofactor">
    <cofactor evidence="6">
        <name>Mg(2+)</name>
        <dbReference type="ChEBI" id="CHEBI:18420"/>
    </cofactor>
</comment>
<keyword evidence="1 6" id="KW-1277">Toxin-antitoxin system</keyword>
<dbReference type="InterPro" id="IPR029060">
    <property type="entry name" value="PIN-like_dom_sf"/>
</dbReference>
<dbReference type="PANTHER" id="PTHR35901">
    <property type="entry name" value="RIBONUCLEASE VAPC3"/>
    <property type="match status" value="1"/>
</dbReference>
<protein>
    <recommendedName>
        <fullName evidence="6">Ribonuclease VapC</fullName>
        <shortName evidence="6">RNase VapC</shortName>
        <ecNumber evidence="6">3.1.-.-</ecNumber>
    </recommendedName>
    <alternativeName>
        <fullName evidence="6">Toxin VapC</fullName>
    </alternativeName>
</protein>
<feature type="binding site" evidence="6">
    <location>
        <position position="96"/>
    </location>
    <ligand>
        <name>Mg(2+)</name>
        <dbReference type="ChEBI" id="CHEBI:18420"/>
    </ligand>
</feature>
<dbReference type="Gene3D" id="3.40.50.1010">
    <property type="entry name" value="5'-nuclease"/>
    <property type="match status" value="1"/>
</dbReference>
<dbReference type="InterPro" id="IPR022907">
    <property type="entry name" value="VapC_family"/>
</dbReference>
<dbReference type="GO" id="GO:0004540">
    <property type="term" value="F:RNA nuclease activity"/>
    <property type="evidence" value="ECO:0007669"/>
    <property type="project" value="InterPro"/>
</dbReference>
<sequence>MKRVLDASVLVAALVDSGPAGQWAEQLLSSASLCGPQILPVETANILRRAELAGDLDATAASLAHHTLCALPMTLFDYEPLADRVWALRHNLTAYDANYVALAEALDCELATLDRRLAKASGPLCRFLLPPQEPLQDPGRA</sequence>
<dbReference type="CDD" id="cd09873">
    <property type="entry name" value="PIN_Pae0151-like"/>
    <property type="match status" value="1"/>
</dbReference>
<dbReference type="PANTHER" id="PTHR35901:SF1">
    <property type="entry name" value="EXONUCLEASE VAPC9"/>
    <property type="match status" value="1"/>
</dbReference>
<dbReference type="STRING" id="1579979.WM2015_775"/>
<dbReference type="SUPFAM" id="SSF88723">
    <property type="entry name" value="PIN domain-like"/>
    <property type="match status" value="1"/>
</dbReference>
<evidence type="ECO:0000313" key="8">
    <source>
        <dbReference type="Proteomes" id="UP000066624"/>
    </source>
</evidence>
<evidence type="ECO:0000256" key="5">
    <source>
        <dbReference type="ARBA" id="ARBA00022842"/>
    </source>
</evidence>
<keyword evidence="5 6" id="KW-0460">Magnesium</keyword>
<keyword evidence="4 6" id="KW-0378">Hydrolase</keyword>
<accession>A0A0K0XU46</accession>
<reference evidence="7 8" key="1">
    <citation type="submission" date="2015-07" db="EMBL/GenBank/DDBJ databases">
        <authorList>
            <person name="Noorani M."/>
        </authorList>
    </citation>
    <scope>NUCLEOTIDE SEQUENCE [LARGE SCALE GENOMIC DNA]</scope>
    <source>
        <strain evidence="7 8">KCTC 42284</strain>
    </source>
</reference>
<comment type="function">
    <text evidence="6">Toxic component of a toxin-antitoxin (TA) system. An RNase.</text>
</comment>
<dbReference type="InterPro" id="IPR051619">
    <property type="entry name" value="TypeII_TA_RNase_PINc/VapC"/>
</dbReference>
<name>A0A0K0XU46_9GAMM</name>
<organism evidence="7 8">
    <name type="scientific">Wenzhouxiangella marina</name>
    <dbReference type="NCBI Taxonomy" id="1579979"/>
    <lineage>
        <taxon>Bacteria</taxon>
        <taxon>Pseudomonadati</taxon>
        <taxon>Pseudomonadota</taxon>
        <taxon>Gammaproteobacteria</taxon>
        <taxon>Chromatiales</taxon>
        <taxon>Wenzhouxiangellaceae</taxon>
        <taxon>Wenzhouxiangella</taxon>
    </lineage>
</organism>
<dbReference type="Proteomes" id="UP000066624">
    <property type="component" value="Chromosome"/>
</dbReference>
<dbReference type="AlphaFoldDB" id="A0A0K0XU46"/>
<keyword evidence="2 6" id="KW-0540">Nuclease</keyword>
<dbReference type="EMBL" id="CP012154">
    <property type="protein sequence ID" value="AKS41156.1"/>
    <property type="molecule type" value="Genomic_DNA"/>
</dbReference>
<dbReference type="GO" id="GO:0000287">
    <property type="term" value="F:magnesium ion binding"/>
    <property type="evidence" value="ECO:0007669"/>
    <property type="project" value="UniProtKB-UniRule"/>
</dbReference>
<gene>
    <name evidence="6" type="primary">vapC</name>
    <name evidence="7" type="ORF">WM2015_775</name>
</gene>
<evidence type="ECO:0000256" key="1">
    <source>
        <dbReference type="ARBA" id="ARBA00022649"/>
    </source>
</evidence>
<evidence type="ECO:0000313" key="7">
    <source>
        <dbReference type="EMBL" id="AKS41156.1"/>
    </source>
</evidence>
<evidence type="ECO:0000256" key="6">
    <source>
        <dbReference type="HAMAP-Rule" id="MF_00265"/>
    </source>
</evidence>
<dbReference type="GO" id="GO:0090729">
    <property type="term" value="F:toxin activity"/>
    <property type="evidence" value="ECO:0007669"/>
    <property type="project" value="UniProtKB-KW"/>
</dbReference>
<proteinExistence type="inferred from homology"/>
<evidence type="ECO:0000256" key="3">
    <source>
        <dbReference type="ARBA" id="ARBA00022723"/>
    </source>
</evidence>
<dbReference type="GO" id="GO:0016787">
    <property type="term" value="F:hydrolase activity"/>
    <property type="evidence" value="ECO:0007669"/>
    <property type="project" value="UniProtKB-KW"/>
</dbReference>
<comment type="similarity">
    <text evidence="6">Belongs to the PINc/VapC protein family.</text>
</comment>
<dbReference type="InterPro" id="IPR002716">
    <property type="entry name" value="PIN_dom"/>
</dbReference>
<dbReference type="EC" id="3.1.-.-" evidence="6"/>
<evidence type="ECO:0000256" key="2">
    <source>
        <dbReference type="ARBA" id="ARBA00022722"/>
    </source>
</evidence>
<evidence type="ECO:0000256" key="4">
    <source>
        <dbReference type="ARBA" id="ARBA00022801"/>
    </source>
</evidence>
<dbReference type="KEGG" id="wma:WM2015_775"/>
<dbReference type="OrthoDB" id="370171at2"/>
<keyword evidence="6" id="KW-0800">Toxin</keyword>
<keyword evidence="3 6" id="KW-0479">Metal-binding</keyword>
<keyword evidence="8" id="KW-1185">Reference proteome</keyword>
<dbReference type="Pfam" id="PF01850">
    <property type="entry name" value="PIN"/>
    <property type="match status" value="1"/>
</dbReference>